<dbReference type="InterPro" id="IPR011990">
    <property type="entry name" value="TPR-like_helical_dom_sf"/>
</dbReference>
<protein>
    <recommendedName>
        <fullName evidence="3">STI1/HOP DP domain-containing protein</fullName>
    </recommendedName>
</protein>
<dbReference type="Pfam" id="PF17830">
    <property type="entry name" value="STI1-HOP_DP"/>
    <property type="match status" value="1"/>
</dbReference>
<comment type="caution">
    <text evidence="4">The sequence shown here is derived from an EMBL/GenBank/DDBJ whole genome shotgun (WGS) entry which is preliminary data.</text>
</comment>
<keyword evidence="2" id="KW-0802">TPR repeat</keyword>
<sequence>AIQAGANKAFAAGDYNQAIELYSEAIALNSSSHVLHSNRSVSLARRQDYFGALRDVESVCGRDLGRGSDRSECTDHRARLEFRQGTCAQKCPLLGLCRYHDAFRAYEAGLEVDPTSDVCREGLAKVENAIEVNGFSTNRDLSAELEANRETRDYLRDPAFAQMIRQLQRFQGIPRAWLEDPRMENVLSVAIEGGVLSHGAD</sequence>
<evidence type="ECO:0000313" key="5">
    <source>
        <dbReference type="Proteomes" id="UP001182556"/>
    </source>
</evidence>
<dbReference type="InterPro" id="IPR041243">
    <property type="entry name" value="STI1/HOP_DP"/>
</dbReference>
<dbReference type="EMBL" id="JAODAN010000013">
    <property type="protein sequence ID" value="KAK1920747.1"/>
    <property type="molecule type" value="Genomic_DNA"/>
</dbReference>
<evidence type="ECO:0000256" key="2">
    <source>
        <dbReference type="ARBA" id="ARBA00022803"/>
    </source>
</evidence>
<feature type="non-terminal residue" evidence="4">
    <location>
        <position position="1"/>
    </location>
</feature>
<gene>
    <name evidence="4" type="ORF">DB88DRAFT_444466</name>
</gene>
<keyword evidence="5" id="KW-1185">Reference proteome</keyword>
<evidence type="ECO:0000256" key="1">
    <source>
        <dbReference type="ARBA" id="ARBA00022737"/>
    </source>
</evidence>
<dbReference type="Proteomes" id="UP001182556">
    <property type="component" value="Unassembled WGS sequence"/>
</dbReference>
<dbReference type="AlphaFoldDB" id="A0AAD9CRC9"/>
<dbReference type="SUPFAM" id="SSF48452">
    <property type="entry name" value="TPR-like"/>
    <property type="match status" value="1"/>
</dbReference>
<evidence type="ECO:0000313" key="4">
    <source>
        <dbReference type="EMBL" id="KAK1920747.1"/>
    </source>
</evidence>
<dbReference type="Gene3D" id="1.25.40.10">
    <property type="entry name" value="Tetratricopeptide repeat domain"/>
    <property type="match status" value="1"/>
</dbReference>
<reference evidence="4" key="1">
    <citation type="submission" date="2023-02" db="EMBL/GenBank/DDBJ databases">
        <title>Identification and recombinant expression of a fungal hydrolase from Papiliotrema laurentii that hydrolyzes apple cutin and clears colloidal polyester polyurethane.</title>
        <authorList>
            <consortium name="DOE Joint Genome Institute"/>
            <person name="Roman V.A."/>
            <person name="Bojanowski C."/>
            <person name="Crable B.R."/>
            <person name="Wagner D.N."/>
            <person name="Hung C.S."/>
            <person name="Nadeau L.J."/>
            <person name="Schratz L."/>
            <person name="Haridas S."/>
            <person name="Pangilinan J."/>
            <person name="Lipzen A."/>
            <person name="Na H."/>
            <person name="Yan M."/>
            <person name="Ng V."/>
            <person name="Grigoriev I.V."/>
            <person name="Spatafora J.W."/>
            <person name="Barlow D."/>
            <person name="Biffinger J."/>
            <person name="Kelley-Loughnane N."/>
            <person name="Varaljay V.A."/>
            <person name="Crookes-Goodson W.J."/>
        </authorList>
    </citation>
    <scope>NUCLEOTIDE SEQUENCE</scope>
    <source>
        <strain evidence="4">5307AH</strain>
    </source>
</reference>
<proteinExistence type="predicted"/>
<accession>A0AAD9CRC9</accession>
<dbReference type="PANTHER" id="PTHR22904:SF523">
    <property type="entry name" value="STRESS-INDUCED-PHOSPHOPROTEIN 1"/>
    <property type="match status" value="1"/>
</dbReference>
<name>A0AAD9CRC9_PAPLA</name>
<dbReference type="PANTHER" id="PTHR22904">
    <property type="entry name" value="TPR REPEAT CONTAINING PROTEIN"/>
    <property type="match status" value="1"/>
</dbReference>
<feature type="domain" description="STI1/HOP DP" evidence="3">
    <location>
        <begin position="140"/>
        <end position="191"/>
    </location>
</feature>
<dbReference type="Gene3D" id="1.10.260.100">
    <property type="match status" value="1"/>
</dbReference>
<evidence type="ECO:0000259" key="3">
    <source>
        <dbReference type="Pfam" id="PF17830"/>
    </source>
</evidence>
<keyword evidence="1" id="KW-0677">Repeat</keyword>
<organism evidence="4 5">
    <name type="scientific">Papiliotrema laurentii</name>
    <name type="common">Cryptococcus laurentii</name>
    <dbReference type="NCBI Taxonomy" id="5418"/>
    <lineage>
        <taxon>Eukaryota</taxon>
        <taxon>Fungi</taxon>
        <taxon>Dikarya</taxon>
        <taxon>Basidiomycota</taxon>
        <taxon>Agaricomycotina</taxon>
        <taxon>Tremellomycetes</taxon>
        <taxon>Tremellales</taxon>
        <taxon>Rhynchogastremaceae</taxon>
        <taxon>Papiliotrema</taxon>
    </lineage>
</organism>
<dbReference type="GO" id="GO:0051879">
    <property type="term" value="F:Hsp90 protein binding"/>
    <property type="evidence" value="ECO:0007669"/>
    <property type="project" value="TreeGrafter"/>
</dbReference>